<dbReference type="SMART" id="SM00186">
    <property type="entry name" value="FBG"/>
    <property type="match status" value="1"/>
</dbReference>
<dbReference type="PROSITE" id="PS51257">
    <property type="entry name" value="PROKAR_LIPOPROTEIN"/>
    <property type="match status" value="1"/>
</dbReference>
<accession>A0AAE1CRA8</accession>
<dbReference type="InterPro" id="IPR036056">
    <property type="entry name" value="Fibrinogen-like_C"/>
</dbReference>
<feature type="signal peptide" evidence="1">
    <location>
        <begin position="1"/>
        <end position="16"/>
    </location>
</feature>
<dbReference type="PANTHER" id="PTHR19143">
    <property type="entry name" value="FIBRINOGEN/TENASCIN/ANGIOPOEITIN"/>
    <property type="match status" value="1"/>
</dbReference>
<organism evidence="3 4">
    <name type="scientific">Elysia crispata</name>
    <name type="common">lettuce slug</name>
    <dbReference type="NCBI Taxonomy" id="231223"/>
    <lineage>
        <taxon>Eukaryota</taxon>
        <taxon>Metazoa</taxon>
        <taxon>Spiralia</taxon>
        <taxon>Lophotrochozoa</taxon>
        <taxon>Mollusca</taxon>
        <taxon>Gastropoda</taxon>
        <taxon>Heterobranchia</taxon>
        <taxon>Euthyneura</taxon>
        <taxon>Panpulmonata</taxon>
        <taxon>Sacoglossa</taxon>
        <taxon>Placobranchoidea</taxon>
        <taxon>Plakobranchidae</taxon>
        <taxon>Elysia</taxon>
    </lineage>
</organism>
<evidence type="ECO:0000259" key="2">
    <source>
        <dbReference type="PROSITE" id="PS51406"/>
    </source>
</evidence>
<evidence type="ECO:0000256" key="1">
    <source>
        <dbReference type="SAM" id="SignalP"/>
    </source>
</evidence>
<keyword evidence="1" id="KW-0732">Signal</keyword>
<dbReference type="Pfam" id="PF00147">
    <property type="entry name" value="Fibrinogen_C"/>
    <property type="match status" value="2"/>
</dbReference>
<protein>
    <recommendedName>
        <fullName evidence="2">Fibrinogen C-terminal domain-containing protein</fullName>
    </recommendedName>
</protein>
<dbReference type="EMBL" id="JAWDGP010007081">
    <property type="protein sequence ID" value="KAK3730411.1"/>
    <property type="molecule type" value="Genomic_DNA"/>
</dbReference>
<dbReference type="SUPFAM" id="SSF56496">
    <property type="entry name" value="Fibrinogen C-terminal domain-like"/>
    <property type="match status" value="1"/>
</dbReference>
<keyword evidence="4" id="KW-1185">Reference proteome</keyword>
<feature type="chain" id="PRO_5042218492" description="Fibrinogen C-terminal domain-containing protein" evidence="1">
    <location>
        <begin position="17"/>
        <end position="351"/>
    </location>
</feature>
<comment type="caution">
    <text evidence="3">The sequence shown here is derived from an EMBL/GenBank/DDBJ whole genome shotgun (WGS) entry which is preliminary data.</text>
</comment>
<dbReference type="AlphaFoldDB" id="A0AAE1CRA8"/>
<gene>
    <name evidence="3" type="ORF">RRG08_034734</name>
</gene>
<reference evidence="3" key="1">
    <citation type="journal article" date="2023" name="G3 (Bethesda)">
        <title>A reference genome for the long-term kleptoplast-retaining sea slug Elysia crispata morphotype clarki.</title>
        <authorList>
            <person name="Eastman K.E."/>
            <person name="Pendleton A.L."/>
            <person name="Shaikh M.A."/>
            <person name="Suttiyut T."/>
            <person name="Ogas R."/>
            <person name="Tomko P."/>
            <person name="Gavelis G."/>
            <person name="Widhalm J.R."/>
            <person name="Wisecaver J.H."/>
        </authorList>
    </citation>
    <scope>NUCLEOTIDE SEQUENCE</scope>
    <source>
        <strain evidence="3">ECLA1</strain>
    </source>
</reference>
<dbReference type="InterPro" id="IPR002181">
    <property type="entry name" value="Fibrinogen_a/b/g_C_dom"/>
</dbReference>
<feature type="domain" description="Fibrinogen C-terminal" evidence="2">
    <location>
        <begin position="150"/>
        <end position="351"/>
    </location>
</feature>
<dbReference type="Gene3D" id="4.10.530.10">
    <property type="entry name" value="Gamma-fibrinogen Carboxyl Terminal Fragment, domain 2"/>
    <property type="match status" value="1"/>
</dbReference>
<dbReference type="GO" id="GO:0005615">
    <property type="term" value="C:extracellular space"/>
    <property type="evidence" value="ECO:0007669"/>
    <property type="project" value="TreeGrafter"/>
</dbReference>
<name>A0AAE1CRA8_9GAST</name>
<evidence type="ECO:0000313" key="3">
    <source>
        <dbReference type="EMBL" id="KAK3730411.1"/>
    </source>
</evidence>
<dbReference type="PROSITE" id="PS51406">
    <property type="entry name" value="FIBRINOGEN_C_2"/>
    <property type="match status" value="1"/>
</dbReference>
<proteinExistence type="predicted"/>
<dbReference type="InterPro" id="IPR050373">
    <property type="entry name" value="Fibrinogen_C-term_domain"/>
</dbReference>
<dbReference type="Gene3D" id="3.90.215.10">
    <property type="entry name" value="Gamma Fibrinogen, chain A, domain 1"/>
    <property type="match status" value="1"/>
</dbReference>
<sequence>MERSLWALSVICSVFSCQEIANISISSKPDEDQAISSVVLNTIKYIHVFQRVSIKPRSIAGAKREDLIGSLTFQSTTLTRVVNGRKVDGLLEAGRATIRVELVKKKDCEAEYICQVRGLDVQSREVVNSANLVQQPDLRGTDSEHPSDLLSSMEGDFDLIETYSQNRREDVFIIKNKTEKIQEMLPSGDVSGQCLSNETIAYVNGGGWTVIQRRTEGNLNFRKDCEAYKTGFGTLHDEFWLGNEAIHSLTQQPHELRVEIHSGGKDSFALYKTFNVERESKIYRIRLGTTFDRDNDNSSGNCAIGGNSWWYNGCTMNGLNEHWRDSHITSAWFNGVKWMFATRSEMKIRPT</sequence>
<dbReference type="InterPro" id="IPR014716">
    <property type="entry name" value="Fibrinogen_a/b/g_C_1"/>
</dbReference>
<evidence type="ECO:0000313" key="4">
    <source>
        <dbReference type="Proteomes" id="UP001283361"/>
    </source>
</evidence>
<dbReference type="Proteomes" id="UP001283361">
    <property type="component" value="Unassembled WGS sequence"/>
</dbReference>